<evidence type="ECO:0000313" key="2">
    <source>
        <dbReference type="Proteomes" id="UP001054837"/>
    </source>
</evidence>
<comment type="caution">
    <text evidence="1">The sequence shown here is derived from an EMBL/GenBank/DDBJ whole genome shotgun (WGS) entry which is preliminary data.</text>
</comment>
<sequence>MTSTKFDHLLTLVGPVNSKRNANYIDSIHTKDRLALTLSFSFIWKRTYCRQMSWVSPNRHKLQRSKYPHYFECHKKAFIKLLFCCS</sequence>
<reference evidence="1 2" key="1">
    <citation type="submission" date="2021-06" db="EMBL/GenBank/DDBJ databases">
        <title>Caerostris darwini draft genome.</title>
        <authorList>
            <person name="Kono N."/>
            <person name="Arakawa K."/>
        </authorList>
    </citation>
    <scope>NUCLEOTIDE SEQUENCE [LARGE SCALE GENOMIC DNA]</scope>
</reference>
<dbReference type="EMBL" id="BPLQ01012351">
    <property type="protein sequence ID" value="GIY64832.1"/>
    <property type="molecule type" value="Genomic_DNA"/>
</dbReference>
<accession>A0AAV4V3P1</accession>
<name>A0AAV4V3P1_9ARAC</name>
<protein>
    <submittedName>
        <fullName evidence="1">Uncharacterized protein</fullName>
    </submittedName>
</protein>
<organism evidence="1 2">
    <name type="scientific">Caerostris darwini</name>
    <dbReference type="NCBI Taxonomy" id="1538125"/>
    <lineage>
        <taxon>Eukaryota</taxon>
        <taxon>Metazoa</taxon>
        <taxon>Ecdysozoa</taxon>
        <taxon>Arthropoda</taxon>
        <taxon>Chelicerata</taxon>
        <taxon>Arachnida</taxon>
        <taxon>Araneae</taxon>
        <taxon>Araneomorphae</taxon>
        <taxon>Entelegynae</taxon>
        <taxon>Araneoidea</taxon>
        <taxon>Araneidae</taxon>
        <taxon>Caerostris</taxon>
    </lineage>
</organism>
<proteinExistence type="predicted"/>
<evidence type="ECO:0000313" key="1">
    <source>
        <dbReference type="EMBL" id="GIY64832.1"/>
    </source>
</evidence>
<keyword evidence="2" id="KW-1185">Reference proteome</keyword>
<dbReference type="AlphaFoldDB" id="A0AAV4V3P1"/>
<gene>
    <name evidence="1" type="ORF">CDAR_520891</name>
</gene>
<dbReference type="Proteomes" id="UP001054837">
    <property type="component" value="Unassembled WGS sequence"/>
</dbReference>